<organism evidence="1 2">
    <name type="scientific">Variovorax rhizosphaerae</name>
    <dbReference type="NCBI Taxonomy" id="1836200"/>
    <lineage>
        <taxon>Bacteria</taxon>
        <taxon>Pseudomonadati</taxon>
        <taxon>Pseudomonadota</taxon>
        <taxon>Betaproteobacteria</taxon>
        <taxon>Burkholderiales</taxon>
        <taxon>Comamonadaceae</taxon>
        <taxon>Variovorax</taxon>
    </lineage>
</organism>
<dbReference type="RefSeq" id="WP_340346996.1">
    <property type="nucleotide sequence ID" value="NZ_JBBKZT010000022.1"/>
</dbReference>
<accession>A0ABU8WY04</accession>
<reference evidence="1 2" key="1">
    <citation type="submission" date="2024-03" db="EMBL/GenBank/DDBJ databases">
        <title>Novel species of the genus Variovorax.</title>
        <authorList>
            <person name="Liu Q."/>
            <person name="Xin Y.-H."/>
        </authorList>
    </citation>
    <scope>NUCLEOTIDE SEQUENCE [LARGE SCALE GENOMIC DNA]</scope>
    <source>
        <strain evidence="1 2">KACC 18900</strain>
    </source>
</reference>
<proteinExistence type="predicted"/>
<keyword evidence="2" id="KW-1185">Reference proteome</keyword>
<evidence type="ECO:0000313" key="1">
    <source>
        <dbReference type="EMBL" id="MEJ8851377.1"/>
    </source>
</evidence>
<protein>
    <submittedName>
        <fullName evidence="1">Uncharacterized protein</fullName>
    </submittedName>
</protein>
<dbReference type="Proteomes" id="UP001385892">
    <property type="component" value="Unassembled WGS sequence"/>
</dbReference>
<sequence>MITSMREHKGHLYPGGISNKRIGVYELPDADISKYQRPWRAA</sequence>
<comment type="caution">
    <text evidence="1">The sequence shown here is derived from an EMBL/GenBank/DDBJ whole genome shotgun (WGS) entry which is preliminary data.</text>
</comment>
<evidence type="ECO:0000313" key="2">
    <source>
        <dbReference type="Proteomes" id="UP001385892"/>
    </source>
</evidence>
<gene>
    <name evidence="1" type="ORF">WKW82_32400</name>
</gene>
<dbReference type="EMBL" id="JBBKZT010000022">
    <property type="protein sequence ID" value="MEJ8851377.1"/>
    <property type="molecule type" value="Genomic_DNA"/>
</dbReference>
<name>A0ABU8WY04_9BURK</name>